<protein>
    <submittedName>
        <fullName evidence="3">Alpha-galactosidase-like protein</fullName>
    </submittedName>
</protein>
<dbReference type="Pfam" id="PF10633">
    <property type="entry name" value="NPCBM_assoc"/>
    <property type="match status" value="1"/>
</dbReference>
<evidence type="ECO:0000313" key="3">
    <source>
        <dbReference type="EMBL" id="PZX20601.1"/>
    </source>
</evidence>
<dbReference type="Proteomes" id="UP000249239">
    <property type="component" value="Unassembled WGS sequence"/>
</dbReference>
<dbReference type="RefSeq" id="WP_170124171.1">
    <property type="nucleotide sequence ID" value="NZ_QKZK01000001.1"/>
</dbReference>
<organism evidence="3 4">
    <name type="scientific">Breznakibacter xylanolyticus</name>
    <dbReference type="NCBI Taxonomy" id="990"/>
    <lineage>
        <taxon>Bacteria</taxon>
        <taxon>Pseudomonadati</taxon>
        <taxon>Bacteroidota</taxon>
        <taxon>Bacteroidia</taxon>
        <taxon>Marinilabiliales</taxon>
        <taxon>Marinilabiliaceae</taxon>
        <taxon>Breznakibacter</taxon>
    </lineage>
</organism>
<evidence type="ECO:0000259" key="2">
    <source>
        <dbReference type="Pfam" id="PF10633"/>
    </source>
</evidence>
<feature type="transmembrane region" description="Helical" evidence="1">
    <location>
        <begin position="332"/>
        <end position="352"/>
    </location>
</feature>
<dbReference type="InterPro" id="IPR013783">
    <property type="entry name" value="Ig-like_fold"/>
</dbReference>
<reference evidence="3 4" key="1">
    <citation type="submission" date="2018-06" db="EMBL/GenBank/DDBJ databases">
        <title>Genomic Encyclopedia of Archaeal and Bacterial Type Strains, Phase II (KMG-II): from individual species to whole genera.</title>
        <authorList>
            <person name="Goeker M."/>
        </authorList>
    </citation>
    <scope>NUCLEOTIDE SEQUENCE [LARGE SCALE GENOMIC DNA]</scope>
    <source>
        <strain evidence="3 4">DSM 6779</strain>
    </source>
</reference>
<comment type="caution">
    <text evidence="3">The sequence shown here is derived from an EMBL/GenBank/DDBJ whole genome shotgun (WGS) entry which is preliminary data.</text>
</comment>
<name>A0A2W7NJG8_9BACT</name>
<keyword evidence="4" id="KW-1185">Reference proteome</keyword>
<dbReference type="Gene3D" id="2.60.40.10">
    <property type="entry name" value="Immunoglobulins"/>
    <property type="match status" value="1"/>
</dbReference>
<feature type="domain" description="Alpha-galactosidase NEW3" evidence="2">
    <location>
        <begin position="238"/>
        <end position="313"/>
    </location>
</feature>
<keyword evidence="1" id="KW-1133">Transmembrane helix</keyword>
<sequence>MIQGQEIRLYTPYTKISVPPGQSIDYAIEVKNTGSSTDPIDLAVTGIPRQWEYTLKSGGWNLKQLMVLPGESKSINLTVSVPLNVNKGNYSFKVTGNGQSVLPLTINVSEQGTFKTEFTCNQPNMQGNSKSTFTYRTKLHNLTGEKQLYSLRADLERGWRVVFKPDYQQATSVELDANQSKDITIEVNTPELIEAGTYTIPVAAVTRSTSSSFTLEAVVTGTYDMDFTTPTGLLSTRMTAGDTKRIDMVLKNSGSATLKDVKLSSTTPANWEVTFEPKSIEAVEAGQSVPVTAIIKASKKAIAGDYAATFTATTPETSSKASFRIVVKTPMVWGWIGVMTILACAWGIFLMIRKYGRR</sequence>
<proteinExistence type="predicted"/>
<evidence type="ECO:0000256" key="1">
    <source>
        <dbReference type="SAM" id="Phobius"/>
    </source>
</evidence>
<keyword evidence="1" id="KW-0812">Transmembrane</keyword>
<dbReference type="EMBL" id="QKZK01000001">
    <property type="protein sequence ID" value="PZX20601.1"/>
    <property type="molecule type" value="Genomic_DNA"/>
</dbReference>
<dbReference type="PANTHER" id="PTHR39198">
    <property type="entry name" value="HYPOTHETICAL MEMBRANE PROTEIN, CONSERVED"/>
    <property type="match status" value="1"/>
</dbReference>
<accession>A0A2W7NJG8</accession>
<dbReference type="InterPro" id="IPR018905">
    <property type="entry name" value="A-galactase_NEW3"/>
</dbReference>
<dbReference type="PANTHER" id="PTHR39198:SF1">
    <property type="entry name" value="ALPHA-GALACTOSIDASE NEW3 DOMAIN-CONTAINING PROTEIN"/>
    <property type="match status" value="1"/>
</dbReference>
<keyword evidence="1" id="KW-0472">Membrane</keyword>
<evidence type="ECO:0000313" key="4">
    <source>
        <dbReference type="Proteomes" id="UP000249239"/>
    </source>
</evidence>
<dbReference type="AlphaFoldDB" id="A0A2W7NJG8"/>
<gene>
    <name evidence="3" type="ORF">LX69_00021</name>
</gene>